<keyword evidence="5" id="KW-1185">Reference proteome</keyword>
<evidence type="ECO:0000259" key="3">
    <source>
        <dbReference type="PROSITE" id="PS50110"/>
    </source>
</evidence>
<dbReference type="InterPro" id="IPR001789">
    <property type="entry name" value="Sig_transdc_resp-reg_receiver"/>
</dbReference>
<proteinExistence type="predicted"/>
<dbReference type="SUPFAM" id="SSF52172">
    <property type="entry name" value="CheY-like"/>
    <property type="match status" value="1"/>
</dbReference>
<dbReference type="PROSITE" id="PS50110">
    <property type="entry name" value="RESPONSE_REGULATORY"/>
    <property type="match status" value="1"/>
</dbReference>
<accession>A0A5B9P630</accession>
<evidence type="ECO:0000313" key="5">
    <source>
        <dbReference type="Proteomes" id="UP000322214"/>
    </source>
</evidence>
<dbReference type="InterPro" id="IPR050595">
    <property type="entry name" value="Bact_response_regulator"/>
</dbReference>
<dbReference type="Pfam" id="PF00072">
    <property type="entry name" value="Response_reg"/>
    <property type="match status" value="1"/>
</dbReference>
<keyword evidence="1 2" id="KW-0597">Phosphoprotein</keyword>
<dbReference type="EMBL" id="CP042912">
    <property type="protein sequence ID" value="QEG21788.1"/>
    <property type="molecule type" value="Genomic_DNA"/>
</dbReference>
<dbReference type="KEGG" id="mff:MFFC18_16470"/>
<dbReference type="CDD" id="cd17546">
    <property type="entry name" value="REC_hyHK_CKI1_RcsC-like"/>
    <property type="match status" value="1"/>
</dbReference>
<dbReference type="RefSeq" id="WP_075085468.1">
    <property type="nucleotide sequence ID" value="NZ_CP042912.1"/>
</dbReference>
<dbReference type="PANTHER" id="PTHR44591:SF3">
    <property type="entry name" value="RESPONSE REGULATORY DOMAIN-CONTAINING PROTEIN"/>
    <property type="match status" value="1"/>
</dbReference>
<organism evidence="4 5">
    <name type="scientific">Mariniblastus fucicola</name>
    <dbReference type="NCBI Taxonomy" id="980251"/>
    <lineage>
        <taxon>Bacteria</taxon>
        <taxon>Pseudomonadati</taxon>
        <taxon>Planctomycetota</taxon>
        <taxon>Planctomycetia</taxon>
        <taxon>Pirellulales</taxon>
        <taxon>Pirellulaceae</taxon>
        <taxon>Mariniblastus</taxon>
    </lineage>
</organism>
<dbReference type="InterPro" id="IPR011006">
    <property type="entry name" value="CheY-like_superfamily"/>
</dbReference>
<dbReference type="GO" id="GO:0000160">
    <property type="term" value="P:phosphorelay signal transduction system"/>
    <property type="evidence" value="ECO:0007669"/>
    <property type="project" value="InterPro"/>
</dbReference>
<evidence type="ECO:0000313" key="4">
    <source>
        <dbReference type="EMBL" id="QEG21788.1"/>
    </source>
</evidence>
<dbReference type="SMART" id="SM00448">
    <property type="entry name" value="REC"/>
    <property type="match status" value="1"/>
</dbReference>
<dbReference type="STRING" id="980251.GCA_001642875_03248"/>
<dbReference type="PANTHER" id="PTHR44591">
    <property type="entry name" value="STRESS RESPONSE REGULATOR PROTEIN 1"/>
    <property type="match status" value="1"/>
</dbReference>
<protein>
    <submittedName>
        <fullName evidence="4">Phosphate regulon transcriptional regulatory protein PhoB</fullName>
    </submittedName>
</protein>
<evidence type="ECO:0000256" key="1">
    <source>
        <dbReference type="ARBA" id="ARBA00022553"/>
    </source>
</evidence>
<dbReference type="Gene3D" id="3.40.50.2300">
    <property type="match status" value="1"/>
</dbReference>
<dbReference type="Proteomes" id="UP000322214">
    <property type="component" value="Chromosome"/>
</dbReference>
<dbReference type="OrthoDB" id="9813953at2"/>
<evidence type="ECO:0000256" key="2">
    <source>
        <dbReference type="PROSITE-ProRule" id="PRU00169"/>
    </source>
</evidence>
<feature type="modified residue" description="4-aspartylphosphate" evidence="2">
    <location>
        <position position="53"/>
    </location>
</feature>
<sequence>MSKILAVDDCSSTRAYLKKLGWKWNIEFVAVENGEDALAELEKPDAPQILLVDWVMPGMQGDELIRHIRSQETDTLRYIIMMTAKNKTEDIEGAFAAGADDYMIKPLDPNEIRARLGEGERVLFRDQSINEAFGQIGN</sequence>
<feature type="domain" description="Response regulatory" evidence="3">
    <location>
        <begin position="3"/>
        <end position="120"/>
    </location>
</feature>
<reference evidence="4 5" key="1">
    <citation type="submission" date="2019-08" db="EMBL/GenBank/DDBJ databases">
        <title>Deep-cultivation of Planctomycetes and their phenomic and genomic characterization uncovers novel biology.</title>
        <authorList>
            <person name="Wiegand S."/>
            <person name="Jogler M."/>
            <person name="Boedeker C."/>
            <person name="Pinto D."/>
            <person name="Vollmers J."/>
            <person name="Rivas-Marin E."/>
            <person name="Kohn T."/>
            <person name="Peeters S.H."/>
            <person name="Heuer A."/>
            <person name="Rast P."/>
            <person name="Oberbeckmann S."/>
            <person name="Bunk B."/>
            <person name="Jeske O."/>
            <person name="Meyerdierks A."/>
            <person name="Storesund J.E."/>
            <person name="Kallscheuer N."/>
            <person name="Luecker S."/>
            <person name="Lage O.M."/>
            <person name="Pohl T."/>
            <person name="Merkel B.J."/>
            <person name="Hornburger P."/>
            <person name="Mueller R.-W."/>
            <person name="Bruemmer F."/>
            <person name="Labrenz M."/>
            <person name="Spormann A.M."/>
            <person name="Op den Camp H."/>
            <person name="Overmann J."/>
            <person name="Amann R."/>
            <person name="Jetten M.S.M."/>
            <person name="Mascher T."/>
            <person name="Medema M.H."/>
            <person name="Devos D.P."/>
            <person name="Kaster A.-K."/>
            <person name="Ovreas L."/>
            <person name="Rohde M."/>
            <person name="Galperin M.Y."/>
            <person name="Jogler C."/>
        </authorList>
    </citation>
    <scope>NUCLEOTIDE SEQUENCE [LARGE SCALE GENOMIC DNA]</scope>
    <source>
        <strain evidence="4 5">FC18</strain>
    </source>
</reference>
<dbReference type="AlphaFoldDB" id="A0A5B9P630"/>
<name>A0A5B9P630_9BACT</name>
<gene>
    <name evidence="4" type="primary">phoB</name>
    <name evidence="4" type="ORF">MFFC18_16470</name>
</gene>